<dbReference type="AlphaFoldDB" id="A0A0A9YRH3"/>
<dbReference type="PANTHER" id="PTHR10293">
    <property type="entry name" value="GLUTAREDOXIN FAMILY MEMBER"/>
    <property type="match status" value="1"/>
</dbReference>
<evidence type="ECO:0000256" key="1">
    <source>
        <dbReference type="SAM" id="MobiDB-lite"/>
    </source>
</evidence>
<dbReference type="PANTHER" id="PTHR10293:SF73">
    <property type="entry name" value="GLUTAREDOXIN-3"/>
    <property type="match status" value="1"/>
</dbReference>
<protein>
    <submittedName>
        <fullName evidence="4">Monothiol glutaredoxin-4</fullName>
    </submittedName>
</protein>
<dbReference type="Gene3D" id="3.40.30.10">
    <property type="entry name" value="Glutaredoxin"/>
    <property type="match status" value="1"/>
</dbReference>
<feature type="region of interest" description="Disordered" evidence="1">
    <location>
        <begin position="1"/>
        <end position="26"/>
    </location>
</feature>
<feature type="domain" description="Glutaredoxin" evidence="2">
    <location>
        <begin position="51"/>
        <end position="100"/>
    </location>
</feature>
<dbReference type="InterPro" id="IPR002109">
    <property type="entry name" value="Glutaredoxin"/>
</dbReference>
<dbReference type="SUPFAM" id="SSF52833">
    <property type="entry name" value="Thioredoxin-like"/>
    <property type="match status" value="1"/>
</dbReference>
<dbReference type="GO" id="GO:0005634">
    <property type="term" value="C:nucleus"/>
    <property type="evidence" value="ECO:0007669"/>
    <property type="project" value="TreeGrafter"/>
</dbReference>
<reference evidence="4" key="1">
    <citation type="journal article" date="2014" name="PLoS ONE">
        <title>Transcriptome-Based Identification of ABC Transporters in the Western Tarnished Plant Bug Lygus hesperus.</title>
        <authorList>
            <person name="Hull J.J."/>
            <person name="Chaney K."/>
            <person name="Geib S.M."/>
            <person name="Fabrick J.A."/>
            <person name="Brent C.S."/>
            <person name="Walsh D."/>
            <person name="Lavine L.C."/>
        </authorList>
    </citation>
    <scope>NUCLEOTIDE SEQUENCE</scope>
</reference>
<dbReference type="EMBL" id="GBHO01011500">
    <property type="protein sequence ID" value="JAG32104.1"/>
    <property type="molecule type" value="Transcribed_RNA"/>
</dbReference>
<dbReference type="GO" id="GO:0005829">
    <property type="term" value="C:cytosol"/>
    <property type="evidence" value="ECO:0007669"/>
    <property type="project" value="TreeGrafter"/>
</dbReference>
<evidence type="ECO:0000313" key="3">
    <source>
        <dbReference type="EMBL" id="JAG32104.1"/>
    </source>
</evidence>
<evidence type="ECO:0000259" key="2">
    <source>
        <dbReference type="Pfam" id="PF00462"/>
    </source>
</evidence>
<proteinExistence type="predicted"/>
<sequence>MNLTSLFGISNESKKDNNGSDSGKDDRVKCTRNDFDTLDDYMRYLTTRPGVVLFITGTPTRPHCGFTRRLCDMLAEMRVPYVYFDIMGDAEVCEGLKRFSD</sequence>
<dbReference type="InterPro" id="IPR036249">
    <property type="entry name" value="Thioredoxin-like_sf"/>
</dbReference>
<dbReference type="Pfam" id="PF00462">
    <property type="entry name" value="Glutaredoxin"/>
    <property type="match status" value="1"/>
</dbReference>
<gene>
    <name evidence="4" type="primary">grx4_0</name>
    <name evidence="3" type="synonym">grx4_1</name>
    <name evidence="4" type="ORF">CM83_8298</name>
    <name evidence="3" type="ORF">CM83_8299</name>
</gene>
<feature type="compositionally biased region" description="Basic and acidic residues" evidence="1">
    <location>
        <begin position="12"/>
        <end position="26"/>
    </location>
</feature>
<dbReference type="PROSITE" id="PS51354">
    <property type="entry name" value="GLUTAREDOXIN_2"/>
    <property type="match status" value="1"/>
</dbReference>
<dbReference type="GO" id="GO:0006879">
    <property type="term" value="P:intracellular iron ion homeostasis"/>
    <property type="evidence" value="ECO:0007669"/>
    <property type="project" value="TreeGrafter"/>
</dbReference>
<dbReference type="EMBL" id="GBHO01011499">
    <property type="protein sequence ID" value="JAG32105.1"/>
    <property type="molecule type" value="Transcribed_RNA"/>
</dbReference>
<name>A0A0A9YRH3_LYGHE</name>
<dbReference type="InterPro" id="IPR004480">
    <property type="entry name" value="Monothiol_GRX-rel"/>
</dbReference>
<accession>A0A0A9YRH3</accession>
<organism evidence="4">
    <name type="scientific">Lygus hesperus</name>
    <name type="common">Western plant bug</name>
    <dbReference type="NCBI Taxonomy" id="30085"/>
    <lineage>
        <taxon>Eukaryota</taxon>
        <taxon>Metazoa</taxon>
        <taxon>Ecdysozoa</taxon>
        <taxon>Arthropoda</taxon>
        <taxon>Hexapoda</taxon>
        <taxon>Insecta</taxon>
        <taxon>Pterygota</taxon>
        <taxon>Neoptera</taxon>
        <taxon>Paraneoptera</taxon>
        <taxon>Hemiptera</taxon>
        <taxon>Heteroptera</taxon>
        <taxon>Panheteroptera</taxon>
        <taxon>Cimicomorpha</taxon>
        <taxon>Miridae</taxon>
        <taxon>Mirini</taxon>
        <taxon>Lygus</taxon>
    </lineage>
</organism>
<evidence type="ECO:0000313" key="4">
    <source>
        <dbReference type="EMBL" id="JAG32105.1"/>
    </source>
</evidence>
<feature type="compositionally biased region" description="Polar residues" evidence="1">
    <location>
        <begin position="1"/>
        <end position="11"/>
    </location>
</feature>
<reference evidence="4" key="2">
    <citation type="submission" date="2014-07" db="EMBL/GenBank/DDBJ databases">
        <authorList>
            <person name="Hull J."/>
        </authorList>
    </citation>
    <scope>NUCLEOTIDE SEQUENCE</scope>
</reference>